<comment type="caution">
    <text evidence="1">The sequence shown here is derived from an EMBL/GenBank/DDBJ whole genome shotgun (WGS) entry which is preliminary data.</text>
</comment>
<organism evidence="1 3">
    <name type="scientific">Phytophthora infestans</name>
    <name type="common">Potato late blight agent</name>
    <name type="synonym">Botrytis infestans</name>
    <dbReference type="NCBI Taxonomy" id="4787"/>
    <lineage>
        <taxon>Eukaryota</taxon>
        <taxon>Sar</taxon>
        <taxon>Stramenopiles</taxon>
        <taxon>Oomycota</taxon>
        <taxon>Peronosporomycetes</taxon>
        <taxon>Peronosporales</taxon>
        <taxon>Peronosporaceae</taxon>
        <taxon>Phytophthora</taxon>
    </lineage>
</organism>
<dbReference type="AlphaFoldDB" id="A0A833SX51"/>
<accession>A0A833SX51</accession>
<keyword evidence="3" id="KW-1185">Reference proteome</keyword>
<dbReference type="Proteomes" id="UP000602510">
    <property type="component" value="Unassembled WGS sequence"/>
</dbReference>
<evidence type="ECO:0000313" key="2">
    <source>
        <dbReference type="EMBL" id="KAF4132361.1"/>
    </source>
</evidence>
<evidence type="ECO:0000313" key="1">
    <source>
        <dbReference type="EMBL" id="KAF4039369.1"/>
    </source>
</evidence>
<reference evidence="1" key="1">
    <citation type="submission" date="2020-04" db="EMBL/GenBank/DDBJ databases">
        <title>Hybrid Assembly of Korean Phytophthora infestans isolates.</title>
        <authorList>
            <person name="Prokchorchik M."/>
            <person name="Lee Y."/>
            <person name="Seo J."/>
            <person name="Cho J.-H."/>
            <person name="Park Y.-E."/>
            <person name="Jang D.-C."/>
            <person name="Im J.-S."/>
            <person name="Choi J.-G."/>
            <person name="Park H.-J."/>
            <person name="Lee G.-B."/>
            <person name="Lee Y.-G."/>
            <person name="Hong S.-Y."/>
            <person name="Cho K."/>
            <person name="Sohn K.H."/>
        </authorList>
    </citation>
    <scope>NUCLEOTIDE SEQUENCE</scope>
    <source>
        <strain evidence="1">KR_1_A1</strain>
        <strain evidence="2">KR_2_A2</strain>
    </source>
</reference>
<dbReference type="EMBL" id="WSZM01000176">
    <property type="protein sequence ID" value="KAF4039369.1"/>
    <property type="molecule type" value="Genomic_DNA"/>
</dbReference>
<protein>
    <submittedName>
        <fullName evidence="1">Uncharacterized protein</fullName>
    </submittedName>
</protein>
<gene>
    <name evidence="1" type="ORF">GN244_ATG08503</name>
    <name evidence="2" type="ORF">GN958_ATG18478</name>
</gene>
<name>A0A833SX51_PHYIN</name>
<sequence length="86" mass="9636">MLVPLSTPRSPRPQHICLCPLDFRKYGLSVCICPLIGREKFECCEECVSVLEDENQIAVGKSCAFTKDCAAERHQALRGPAHLRHL</sequence>
<evidence type="ECO:0000313" key="3">
    <source>
        <dbReference type="Proteomes" id="UP000602510"/>
    </source>
</evidence>
<dbReference type="EMBL" id="JAACNO010002552">
    <property type="protein sequence ID" value="KAF4132361.1"/>
    <property type="molecule type" value="Genomic_DNA"/>
</dbReference>
<dbReference type="Proteomes" id="UP000704712">
    <property type="component" value="Unassembled WGS sequence"/>
</dbReference>
<proteinExistence type="predicted"/>